<organism evidence="1 2">
    <name type="scientific">Kribbella aluminosa</name>
    <dbReference type="NCBI Taxonomy" id="416017"/>
    <lineage>
        <taxon>Bacteria</taxon>
        <taxon>Bacillati</taxon>
        <taxon>Actinomycetota</taxon>
        <taxon>Actinomycetes</taxon>
        <taxon>Propionibacteriales</taxon>
        <taxon>Kribbellaceae</taxon>
        <taxon>Kribbella</taxon>
    </lineage>
</organism>
<protein>
    <submittedName>
        <fullName evidence="1">Uncharacterized protein</fullName>
    </submittedName>
</protein>
<reference evidence="1 2" key="1">
    <citation type="submission" date="2021-03" db="EMBL/GenBank/DDBJ databases">
        <title>Sequencing the genomes of 1000 actinobacteria strains.</title>
        <authorList>
            <person name="Klenk H.-P."/>
        </authorList>
    </citation>
    <scope>NUCLEOTIDE SEQUENCE [LARGE SCALE GENOMIC DNA]</scope>
    <source>
        <strain evidence="1 2">DSM 18824</strain>
    </source>
</reference>
<dbReference type="Proteomes" id="UP000755585">
    <property type="component" value="Unassembled WGS sequence"/>
</dbReference>
<evidence type="ECO:0000313" key="2">
    <source>
        <dbReference type="Proteomes" id="UP000755585"/>
    </source>
</evidence>
<proteinExistence type="predicted"/>
<sequence>MSTEVWQFVRWYDRFGFAEAGRERSVVITS</sequence>
<dbReference type="EMBL" id="JAGINT010000001">
    <property type="protein sequence ID" value="MBP2352309.1"/>
    <property type="molecule type" value="Genomic_DNA"/>
</dbReference>
<evidence type="ECO:0000313" key="1">
    <source>
        <dbReference type="EMBL" id="MBP2352309.1"/>
    </source>
</evidence>
<keyword evidence="2" id="KW-1185">Reference proteome</keyword>
<comment type="caution">
    <text evidence="1">The sequence shown here is derived from an EMBL/GenBank/DDBJ whole genome shotgun (WGS) entry which is preliminary data.</text>
</comment>
<name>A0ABS4UL10_9ACTN</name>
<accession>A0ABS4UL10</accession>
<gene>
    <name evidence="1" type="ORF">JOF29_003392</name>
</gene>